<feature type="domain" description="Dynein heavy chain C-terminal" evidence="3">
    <location>
        <begin position="140"/>
        <end position="248"/>
    </location>
</feature>
<organism evidence="4 5">
    <name type="scientific">Amazona aestiva</name>
    <name type="common">Blue-fronted Amazon parrot</name>
    <dbReference type="NCBI Taxonomy" id="12930"/>
    <lineage>
        <taxon>Eukaryota</taxon>
        <taxon>Metazoa</taxon>
        <taxon>Chordata</taxon>
        <taxon>Craniata</taxon>
        <taxon>Vertebrata</taxon>
        <taxon>Euteleostomi</taxon>
        <taxon>Archelosauria</taxon>
        <taxon>Archosauria</taxon>
        <taxon>Dinosauria</taxon>
        <taxon>Saurischia</taxon>
        <taxon>Theropoda</taxon>
        <taxon>Coelurosauria</taxon>
        <taxon>Aves</taxon>
        <taxon>Neognathae</taxon>
        <taxon>Neoaves</taxon>
        <taxon>Telluraves</taxon>
        <taxon>Australaves</taxon>
        <taxon>Psittaciformes</taxon>
        <taxon>Psittacidae</taxon>
        <taxon>Amazona</taxon>
    </lineage>
</organism>
<dbReference type="OrthoDB" id="10251809at2759"/>
<dbReference type="InterPro" id="IPR042219">
    <property type="entry name" value="AAA_lid_11_sf"/>
</dbReference>
<protein>
    <submittedName>
        <fullName evidence="4">Uncharacterized protein</fullName>
    </submittedName>
</protein>
<evidence type="ECO:0000313" key="5">
    <source>
        <dbReference type="Proteomes" id="UP000051836"/>
    </source>
</evidence>
<dbReference type="GO" id="GO:0007018">
    <property type="term" value="P:microtubule-based movement"/>
    <property type="evidence" value="ECO:0007669"/>
    <property type="project" value="InterPro"/>
</dbReference>
<feature type="region of interest" description="Disordered" evidence="1">
    <location>
        <begin position="237"/>
        <end position="259"/>
    </location>
</feature>
<feature type="domain" description="Dynein heavy chain AAA lid" evidence="2">
    <location>
        <begin position="49"/>
        <end position="133"/>
    </location>
</feature>
<gene>
    <name evidence="4" type="ORF">AAES_81207</name>
</gene>
<dbReference type="GO" id="GO:0045505">
    <property type="term" value="F:dynein intermediate chain binding"/>
    <property type="evidence" value="ECO:0007669"/>
    <property type="project" value="InterPro"/>
</dbReference>
<dbReference type="Gene3D" id="1.20.1270.280">
    <property type="match status" value="1"/>
</dbReference>
<dbReference type="InterPro" id="IPR041228">
    <property type="entry name" value="Dynein_C"/>
</dbReference>
<dbReference type="InterPro" id="IPR026983">
    <property type="entry name" value="DHC"/>
</dbReference>
<evidence type="ECO:0000256" key="1">
    <source>
        <dbReference type="SAM" id="MobiDB-lite"/>
    </source>
</evidence>
<dbReference type="Gene3D" id="1.10.8.720">
    <property type="entry name" value="Region D6 of dynein motor"/>
    <property type="match status" value="1"/>
</dbReference>
<dbReference type="PANTHER" id="PTHR22878">
    <property type="entry name" value="DYNEIN HEAVY CHAIN 6, AXONEMAL-LIKE-RELATED"/>
    <property type="match status" value="1"/>
</dbReference>
<sequence length="387" mass="42950">MLSDSGYSVMGSHMPYLPTLRGTDIYLDPVYREETHGAHSDQKAPVRSSQVLKCTAGEINYGSQVTDNWAQRCIMSFLEDFYTPEVLTPEFAYSESGVYRQISTYSDLYGYLQYIKSLPLNDSPEIFGLHNNASITLAQNESFALLGTIVQLQPKTLMVGGRSSEEAGALMPSMFCQPVSGAGKSMDTVLVQEVIRYNKLLEAVAQTLKDLLKALKGLVVMSSQLQLVASSLRNYTVPERPEEKQRQSPSPPPSLGKGRPRRRRICLLVLDKNHPPMPVHGCGFCSLLAHFAKSGNATLGWHCHPCFHLLPWSPDKSGLGKSTLANSPFLIDMCRGCKLLKAEELFSSEEEASLLLTLTRNMTASENSQQRLLWMLLTQAQGRRVVE</sequence>
<name>A0A0Q3USV2_AMAAE</name>
<dbReference type="Proteomes" id="UP000051836">
    <property type="component" value="Unassembled WGS sequence"/>
</dbReference>
<evidence type="ECO:0000259" key="3">
    <source>
        <dbReference type="Pfam" id="PF18199"/>
    </source>
</evidence>
<reference evidence="4 5" key="1">
    <citation type="submission" date="2015-10" db="EMBL/GenBank/DDBJ databases">
        <authorList>
            <person name="Gilbert D.G."/>
        </authorList>
    </citation>
    <scope>NUCLEOTIDE SEQUENCE [LARGE SCALE GENOMIC DNA]</scope>
    <source>
        <strain evidence="4">FVVF132</strain>
    </source>
</reference>
<dbReference type="Pfam" id="PF18198">
    <property type="entry name" value="AAA_lid_11"/>
    <property type="match status" value="1"/>
</dbReference>
<comment type="caution">
    <text evidence="4">The sequence shown here is derived from an EMBL/GenBank/DDBJ whole genome shotgun (WGS) entry which is preliminary data.</text>
</comment>
<dbReference type="InterPro" id="IPR041658">
    <property type="entry name" value="AAA_lid_11"/>
</dbReference>
<dbReference type="STRING" id="12930.A0A0Q3USV2"/>
<evidence type="ECO:0000313" key="4">
    <source>
        <dbReference type="EMBL" id="KQK81426.1"/>
    </source>
</evidence>
<keyword evidence="5" id="KW-1185">Reference proteome</keyword>
<dbReference type="PANTHER" id="PTHR22878:SF73">
    <property type="entry name" value="DYNEIN AXONEMAL HEAVY CHAIN 1"/>
    <property type="match status" value="1"/>
</dbReference>
<dbReference type="AlphaFoldDB" id="A0A0Q3USV2"/>
<proteinExistence type="predicted"/>
<dbReference type="GO" id="GO:0051959">
    <property type="term" value="F:dynein light intermediate chain binding"/>
    <property type="evidence" value="ECO:0007669"/>
    <property type="project" value="InterPro"/>
</dbReference>
<dbReference type="EMBL" id="LMAW01002370">
    <property type="protein sequence ID" value="KQK81426.1"/>
    <property type="molecule type" value="Genomic_DNA"/>
</dbReference>
<dbReference type="Pfam" id="PF18199">
    <property type="entry name" value="Dynein_C"/>
    <property type="match status" value="1"/>
</dbReference>
<dbReference type="GO" id="GO:0030286">
    <property type="term" value="C:dynein complex"/>
    <property type="evidence" value="ECO:0007669"/>
    <property type="project" value="InterPro"/>
</dbReference>
<accession>A0A0Q3USV2</accession>
<evidence type="ECO:0000259" key="2">
    <source>
        <dbReference type="Pfam" id="PF18198"/>
    </source>
</evidence>